<dbReference type="CDD" id="cd08411">
    <property type="entry name" value="PBP2_OxyR"/>
    <property type="match status" value="1"/>
</dbReference>
<sequence>MTLQQLEYILALDKTRHFVRAAEMCGVTQPTLSAMVQKLEDELDCRIFDRSTHPLVPTEVGQQIINQAQVVLYHVNQLKENVNTQKGSLHGQLNLGMIPTVAPYLLPRFIANMKTDYQEIALKVSELHTADIIQKLQIAEIDMAILSTPLNDPKILEVPLYYEKFVAYVSPTAPVYKSKTISSKNMPLDNLWVLEEGHCLRSQVFNFCNQQQIHQSSVYEAGSIDTLVKIVDVNGGYTVIPELHIDLLSAEQKNNLRELVDPEATREISLVIRHDYVREGMMNAVANSIKKIIPAHMLDARLKKFAIKL</sequence>
<evidence type="ECO:0000256" key="1">
    <source>
        <dbReference type="ARBA" id="ARBA00009437"/>
    </source>
</evidence>
<dbReference type="Gene3D" id="1.10.10.10">
    <property type="entry name" value="Winged helix-like DNA-binding domain superfamily/Winged helix DNA-binding domain"/>
    <property type="match status" value="1"/>
</dbReference>
<reference evidence="6" key="1">
    <citation type="submission" date="2019-08" db="EMBL/GenBank/DDBJ databases">
        <authorList>
            <person name="Kucharzyk K."/>
            <person name="Murdoch R.W."/>
            <person name="Higgins S."/>
            <person name="Loffler F."/>
        </authorList>
    </citation>
    <scope>NUCLEOTIDE SEQUENCE</scope>
</reference>
<keyword evidence="2" id="KW-0805">Transcription regulation</keyword>
<dbReference type="PANTHER" id="PTHR30419:SF29">
    <property type="entry name" value="LYSR-FAMILY TRANSCRIPTIONAL REGULATOR"/>
    <property type="match status" value="1"/>
</dbReference>
<dbReference type="InterPro" id="IPR036388">
    <property type="entry name" value="WH-like_DNA-bd_sf"/>
</dbReference>
<dbReference type="PROSITE" id="PS50931">
    <property type="entry name" value="HTH_LYSR"/>
    <property type="match status" value="1"/>
</dbReference>
<gene>
    <name evidence="6" type="primary">oxyR_10</name>
    <name evidence="6" type="ORF">SDC9_46412</name>
</gene>
<dbReference type="Pfam" id="PF03466">
    <property type="entry name" value="LysR_substrate"/>
    <property type="match status" value="1"/>
</dbReference>
<feature type="domain" description="HTH lysR-type" evidence="5">
    <location>
        <begin position="1"/>
        <end position="58"/>
    </location>
</feature>
<dbReference type="EMBL" id="VSSQ01000713">
    <property type="protein sequence ID" value="MPM00189.1"/>
    <property type="molecule type" value="Genomic_DNA"/>
</dbReference>
<dbReference type="SUPFAM" id="SSF53850">
    <property type="entry name" value="Periplasmic binding protein-like II"/>
    <property type="match status" value="1"/>
</dbReference>
<comment type="caution">
    <text evidence="6">The sequence shown here is derived from an EMBL/GenBank/DDBJ whole genome shotgun (WGS) entry which is preliminary data.</text>
</comment>
<dbReference type="PANTHER" id="PTHR30419">
    <property type="entry name" value="HTH-TYPE TRANSCRIPTIONAL REGULATOR YBHD"/>
    <property type="match status" value="1"/>
</dbReference>
<dbReference type="InterPro" id="IPR036390">
    <property type="entry name" value="WH_DNA-bd_sf"/>
</dbReference>
<dbReference type="FunFam" id="1.10.10.10:FF:000001">
    <property type="entry name" value="LysR family transcriptional regulator"/>
    <property type="match status" value="1"/>
</dbReference>
<dbReference type="GO" id="GO:0003700">
    <property type="term" value="F:DNA-binding transcription factor activity"/>
    <property type="evidence" value="ECO:0007669"/>
    <property type="project" value="InterPro"/>
</dbReference>
<evidence type="ECO:0000256" key="3">
    <source>
        <dbReference type="ARBA" id="ARBA00023125"/>
    </source>
</evidence>
<dbReference type="InterPro" id="IPR000847">
    <property type="entry name" value="LysR_HTH_N"/>
</dbReference>
<keyword evidence="4" id="KW-0804">Transcription</keyword>
<evidence type="ECO:0000256" key="4">
    <source>
        <dbReference type="ARBA" id="ARBA00023163"/>
    </source>
</evidence>
<organism evidence="6">
    <name type="scientific">bioreactor metagenome</name>
    <dbReference type="NCBI Taxonomy" id="1076179"/>
    <lineage>
        <taxon>unclassified sequences</taxon>
        <taxon>metagenomes</taxon>
        <taxon>ecological metagenomes</taxon>
    </lineage>
</organism>
<protein>
    <submittedName>
        <fullName evidence="6">Hydrogen peroxide-inducible genes activator</fullName>
    </submittedName>
</protein>
<dbReference type="GO" id="GO:0003677">
    <property type="term" value="F:DNA binding"/>
    <property type="evidence" value="ECO:0007669"/>
    <property type="project" value="UniProtKB-KW"/>
</dbReference>
<evidence type="ECO:0000313" key="6">
    <source>
        <dbReference type="EMBL" id="MPM00189.1"/>
    </source>
</evidence>
<keyword evidence="3" id="KW-0238">DNA-binding</keyword>
<dbReference type="InterPro" id="IPR050950">
    <property type="entry name" value="HTH-type_LysR_regulators"/>
</dbReference>
<dbReference type="InterPro" id="IPR005119">
    <property type="entry name" value="LysR_subst-bd"/>
</dbReference>
<proteinExistence type="inferred from homology"/>
<dbReference type="SUPFAM" id="SSF46785">
    <property type="entry name" value="Winged helix' DNA-binding domain"/>
    <property type="match status" value="1"/>
</dbReference>
<evidence type="ECO:0000256" key="2">
    <source>
        <dbReference type="ARBA" id="ARBA00023015"/>
    </source>
</evidence>
<accession>A0A644W9D1</accession>
<comment type="similarity">
    <text evidence="1">Belongs to the LysR transcriptional regulatory family.</text>
</comment>
<name>A0A644W9D1_9ZZZZ</name>
<dbReference type="Pfam" id="PF00126">
    <property type="entry name" value="HTH_1"/>
    <property type="match status" value="1"/>
</dbReference>
<dbReference type="PRINTS" id="PR00039">
    <property type="entry name" value="HTHLYSR"/>
</dbReference>
<dbReference type="Gene3D" id="3.40.190.10">
    <property type="entry name" value="Periplasmic binding protein-like II"/>
    <property type="match status" value="2"/>
</dbReference>
<dbReference type="AlphaFoldDB" id="A0A644W9D1"/>
<dbReference type="GO" id="GO:0005829">
    <property type="term" value="C:cytosol"/>
    <property type="evidence" value="ECO:0007669"/>
    <property type="project" value="TreeGrafter"/>
</dbReference>
<evidence type="ECO:0000259" key="5">
    <source>
        <dbReference type="PROSITE" id="PS50931"/>
    </source>
</evidence>